<gene>
    <name evidence="4" type="ORF">F2Q68_00041591</name>
</gene>
<evidence type="ECO:0000256" key="2">
    <source>
        <dbReference type="ARBA" id="ARBA00023004"/>
    </source>
</evidence>
<comment type="caution">
    <text evidence="4">The sequence shown here is derived from an EMBL/GenBank/DDBJ whole genome shotgun (WGS) entry which is preliminary data.</text>
</comment>
<reference evidence="4" key="1">
    <citation type="submission" date="2019-12" db="EMBL/GenBank/DDBJ databases">
        <title>Genome sequencing and annotation of Brassica cretica.</title>
        <authorList>
            <person name="Studholme D.J."/>
            <person name="Sarris P.F."/>
        </authorList>
    </citation>
    <scope>NUCLEOTIDE SEQUENCE</scope>
    <source>
        <strain evidence="4">PFS-001/15</strain>
        <tissue evidence="4">Leaf</tissue>
    </source>
</reference>
<evidence type="ECO:0000313" key="4">
    <source>
        <dbReference type="EMBL" id="KAF2618363.1"/>
    </source>
</evidence>
<dbReference type="Gene3D" id="2.60.120.330">
    <property type="entry name" value="B-lactam Antibiotic, Isopenicillin N Synthase, Chain"/>
    <property type="match status" value="1"/>
</dbReference>
<dbReference type="Proteomes" id="UP000712281">
    <property type="component" value="Unassembled WGS sequence"/>
</dbReference>
<evidence type="ECO:0000259" key="3">
    <source>
        <dbReference type="Pfam" id="PF03171"/>
    </source>
</evidence>
<dbReference type="AlphaFoldDB" id="A0A8S9MMT7"/>
<name>A0A8S9MMT7_BRACR</name>
<feature type="domain" description="Isopenicillin N synthase-like Fe(2+) 2OG dioxygenase" evidence="3">
    <location>
        <begin position="2"/>
        <end position="31"/>
    </location>
</feature>
<dbReference type="InterPro" id="IPR050295">
    <property type="entry name" value="Plant_2OG-oxidoreductases"/>
</dbReference>
<evidence type="ECO:0000313" key="5">
    <source>
        <dbReference type="Proteomes" id="UP000712281"/>
    </source>
</evidence>
<organism evidence="4 5">
    <name type="scientific">Brassica cretica</name>
    <name type="common">Mustard</name>
    <dbReference type="NCBI Taxonomy" id="69181"/>
    <lineage>
        <taxon>Eukaryota</taxon>
        <taxon>Viridiplantae</taxon>
        <taxon>Streptophyta</taxon>
        <taxon>Embryophyta</taxon>
        <taxon>Tracheophyta</taxon>
        <taxon>Spermatophyta</taxon>
        <taxon>Magnoliopsida</taxon>
        <taxon>eudicotyledons</taxon>
        <taxon>Gunneridae</taxon>
        <taxon>Pentapetalae</taxon>
        <taxon>rosids</taxon>
        <taxon>malvids</taxon>
        <taxon>Brassicales</taxon>
        <taxon>Brassicaceae</taxon>
        <taxon>Brassiceae</taxon>
        <taxon>Brassica</taxon>
    </lineage>
</organism>
<keyword evidence="2" id="KW-0408">Iron</keyword>
<dbReference type="SUPFAM" id="SSF51197">
    <property type="entry name" value="Clavaminate synthase-like"/>
    <property type="match status" value="1"/>
</dbReference>
<dbReference type="InterPro" id="IPR027443">
    <property type="entry name" value="IPNS-like_sf"/>
</dbReference>
<accession>A0A8S9MMT7</accession>
<protein>
    <recommendedName>
        <fullName evidence="3">Isopenicillin N synthase-like Fe(2+) 2OG dioxygenase domain-containing protein</fullName>
    </recommendedName>
</protein>
<dbReference type="GO" id="GO:0046872">
    <property type="term" value="F:metal ion binding"/>
    <property type="evidence" value="ECO:0007669"/>
    <property type="project" value="UniProtKB-KW"/>
</dbReference>
<proteinExistence type="predicted"/>
<dbReference type="EMBL" id="QGKW02000007">
    <property type="protein sequence ID" value="KAF2618363.1"/>
    <property type="molecule type" value="Genomic_DNA"/>
</dbReference>
<keyword evidence="1" id="KW-0479">Metal-binding</keyword>
<dbReference type="InterPro" id="IPR044861">
    <property type="entry name" value="IPNS-like_FE2OG_OXY"/>
</dbReference>
<dbReference type="Pfam" id="PF03171">
    <property type="entry name" value="2OG-FeII_Oxy"/>
    <property type="match status" value="1"/>
</dbReference>
<dbReference type="PANTHER" id="PTHR47991">
    <property type="entry name" value="OXOGLUTARATE/IRON-DEPENDENT DIOXYGENASE"/>
    <property type="match status" value="1"/>
</dbReference>
<evidence type="ECO:0000256" key="1">
    <source>
        <dbReference type="ARBA" id="ARBA00022723"/>
    </source>
</evidence>
<sequence length="82" mass="9527">MLTNSIYKSIEHRVIVSPAKERLSLAFFYNPKGNIPIEPLKELVTEDSPALYSSTTYDQYRQFIRTQGPRSKSHIDELRSPR</sequence>